<gene>
    <name evidence="2" type="ORF">T472_0204450</name>
</gene>
<evidence type="ECO:0000313" key="2">
    <source>
        <dbReference type="EMBL" id="ETA81824.1"/>
    </source>
</evidence>
<keyword evidence="3" id="KW-1185">Reference proteome</keyword>
<name>V7I971_9CLOT</name>
<evidence type="ECO:0000256" key="1">
    <source>
        <dbReference type="SAM" id="MobiDB-lite"/>
    </source>
</evidence>
<evidence type="ECO:0000313" key="3">
    <source>
        <dbReference type="Proteomes" id="UP000017747"/>
    </source>
</evidence>
<organism evidence="2 3">
    <name type="scientific">Youngiibacter fragilis 232.1</name>
    <dbReference type="NCBI Taxonomy" id="994573"/>
    <lineage>
        <taxon>Bacteria</taxon>
        <taxon>Bacillati</taxon>
        <taxon>Bacillota</taxon>
        <taxon>Clostridia</taxon>
        <taxon>Eubacteriales</taxon>
        <taxon>Clostridiaceae</taxon>
        <taxon>Youngiibacter</taxon>
    </lineage>
</organism>
<dbReference type="EMBL" id="AXUN02000060">
    <property type="protein sequence ID" value="ETA81824.1"/>
    <property type="molecule type" value="Genomic_DNA"/>
</dbReference>
<accession>V7I971</accession>
<dbReference type="RefSeq" id="WP_023386458.1">
    <property type="nucleotide sequence ID" value="NZ_AXUN02000060.1"/>
</dbReference>
<proteinExistence type="predicted"/>
<comment type="caution">
    <text evidence="2">The sequence shown here is derived from an EMBL/GenBank/DDBJ whole genome shotgun (WGS) entry which is preliminary data.</text>
</comment>
<dbReference type="Proteomes" id="UP000017747">
    <property type="component" value="Unassembled WGS sequence"/>
</dbReference>
<reference evidence="2 3" key="1">
    <citation type="journal article" date="2014" name="Genome Announc.">
        <title>Genome Sequence of Youngiibacter fragilis, the Type Strain of the Genus Youngiibacter.</title>
        <authorList>
            <person name="Wawrik C.B."/>
            <person name="Callaghan A.V."/>
            <person name="Stamps B.W."/>
            <person name="Wawrik B."/>
        </authorList>
    </citation>
    <scope>NUCLEOTIDE SEQUENCE [LARGE SCALE GENOMIC DNA]</scope>
    <source>
        <strain evidence="2 3">232.1</strain>
    </source>
</reference>
<protein>
    <submittedName>
        <fullName evidence="2">Uncharacterized protein</fullName>
    </submittedName>
</protein>
<sequence>MKLKDSLGTDLVARLATPSNIRLGEGIFKSGGVDILFWDDNKATAKVSGGQTRRTEIETSDDGLNLP</sequence>
<feature type="region of interest" description="Disordered" evidence="1">
    <location>
        <begin position="48"/>
        <end position="67"/>
    </location>
</feature>
<dbReference type="AlphaFoldDB" id="V7I971"/>